<evidence type="ECO:0000313" key="10">
    <source>
        <dbReference type="EMBL" id="ADN49450.1"/>
    </source>
</evidence>
<evidence type="ECO:0000313" key="11">
    <source>
        <dbReference type="Proteomes" id="UP000006681"/>
    </source>
</evidence>
<dbReference type="GO" id="GO:0046872">
    <property type="term" value="F:metal ion binding"/>
    <property type="evidence" value="ECO:0007669"/>
    <property type="project" value="UniProtKB-KW"/>
</dbReference>
<dbReference type="GO" id="GO:0051539">
    <property type="term" value="F:4 iron, 4 sulfur cluster binding"/>
    <property type="evidence" value="ECO:0007669"/>
    <property type="project" value="UniProtKB-KW"/>
</dbReference>
<evidence type="ECO:0000256" key="1">
    <source>
        <dbReference type="ARBA" id="ARBA00001966"/>
    </source>
</evidence>
<reference evidence="10 11" key="1">
    <citation type="journal article" date="2010" name="Stand. Genomic Sci.">
        <title>Complete genome sequence of Vulcanisaeta distributa type strain (IC-017).</title>
        <authorList>
            <person name="Mavromatis K."/>
            <person name="Sikorski J."/>
            <person name="Pabst E."/>
            <person name="Teshima H."/>
            <person name="Lapidus A."/>
            <person name="Lucas S."/>
            <person name="Nolan M."/>
            <person name="Glavina Del Rio T."/>
            <person name="Cheng J.F."/>
            <person name="Bruce D."/>
            <person name="Goodwin L."/>
            <person name="Pitluck S."/>
            <person name="Liolios K."/>
            <person name="Ivanova N."/>
            <person name="Mikhailova N."/>
            <person name="Pati A."/>
            <person name="Chen A."/>
            <person name="Palaniappan K."/>
            <person name="Land M."/>
            <person name="Hauser L."/>
            <person name="Chang Y.J."/>
            <person name="Jeffries C.D."/>
            <person name="Rohde M."/>
            <person name="Spring S."/>
            <person name="Goker M."/>
            <person name="Wirth R."/>
            <person name="Woyke T."/>
            <person name="Bristow J."/>
            <person name="Eisen J.A."/>
            <person name="Markowitz V."/>
            <person name="Hugenholtz P."/>
            <person name="Klenk H.P."/>
            <person name="Kyrpides N.C."/>
        </authorList>
    </citation>
    <scope>NUCLEOTIDE SEQUENCE [LARGE SCALE GENOMIC DNA]</scope>
    <source>
        <strain evidence="11">DSM 14429 / JCM 11212 / NBRC 100878 / IC-017</strain>
    </source>
</reference>
<dbReference type="OrthoDB" id="30771at2157"/>
<comment type="similarity">
    <text evidence="2">Belongs to the AOR/FOR family.</text>
</comment>
<keyword evidence="6" id="KW-0408">Iron</keyword>
<dbReference type="KEGG" id="vdi:Vdis_0035"/>
<dbReference type="InterPro" id="IPR013985">
    <property type="entry name" value="Ald_Fedxn_OxRdtase_dom3"/>
</dbReference>
<dbReference type="PANTHER" id="PTHR30038:SF5">
    <property type="entry name" value="ALDEHYDE FERREDOXIN OXIDOREDUCTASE"/>
    <property type="match status" value="1"/>
</dbReference>
<comment type="cofactor">
    <cofactor evidence="1">
        <name>[4Fe-4S] cluster</name>
        <dbReference type="ChEBI" id="CHEBI:49883"/>
    </cofactor>
</comment>
<dbReference type="Gene3D" id="1.10.569.10">
    <property type="entry name" value="Aldehyde Ferredoxin Oxidoreductase Protein, subunit A, domain 2"/>
    <property type="match status" value="1"/>
</dbReference>
<evidence type="ECO:0000256" key="8">
    <source>
        <dbReference type="ARBA" id="ARBA00049934"/>
    </source>
</evidence>
<dbReference type="STRING" id="572478.Vdis_0035"/>
<dbReference type="EMBL" id="CP002100">
    <property type="protein sequence ID" value="ADN49450.1"/>
    <property type="molecule type" value="Genomic_DNA"/>
</dbReference>
<accession>E1QRS5</accession>
<evidence type="ECO:0000256" key="4">
    <source>
        <dbReference type="ARBA" id="ARBA00022723"/>
    </source>
</evidence>
<organism evidence="10 11">
    <name type="scientific">Vulcanisaeta distributa (strain DSM 14429 / JCM 11212 / NBRC 100878 / IC-017)</name>
    <dbReference type="NCBI Taxonomy" id="572478"/>
    <lineage>
        <taxon>Archaea</taxon>
        <taxon>Thermoproteota</taxon>
        <taxon>Thermoprotei</taxon>
        <taxon>Thermoproteales</taxon>
        <taxon>Thermoproteaceae</taxon>
        <taxon>Vulcanisaeta</taxon>
    </lineage>
</organism>
<dbReference type="GO" id="GO:0033726">
    <property type="term" value="F:aldehyde ferredoxin oxidoreductase activity"/>
    <property type="evidence" value="ECO:0007669"/>
    <property type="project" value="UniProtKB-EC"/>
</dbReference>
<dbReference type="SUPFAM" id="SSF56228">
    <property type="entry name" value="Aldehyde ferredoxin oxidoreductase, N-terminal domain"/>
    <property type="match status" value="1"/>
</dbReference>
<dbReference type="InterPro" id="IPR013983">
    <property type="entry name" value="Ald_Fedxn_OxRdtase_N"/>
</dbReference>
<keyword evidence="5 10" id="KW-0560">Oxidoreductase</keyword>
<feature type="domain" description="Aldehyde ferredoxin oxidoreductase N-terminal" evidence="9">
    <location>
        <begin position="4"/>
        <end position="210"/>
    </location>
</feature>
<comment type="cofactor">
    <cofactor evidence="8">
        <name>tungstopterin</name>
        <dbReference type="ChEBI" id="CHEBI:30402"/>
    </cofactor>
</comment>
<keyword evidence="3" id="KW-0004">4Fe-4S</keyword>
<name>E1QRS5_VULDI</name>
<evidence type="ECO:0000259" key="9">
    <source>
        <dbReference type="SMART" id="SM00790"/>
    </source>
</evidence>
<dbReference type="AlphaFoldDB" id="E1QRS5"/>
<gene>
    <name evidence="10" type="ordered locus">Vdis_0035</name>
</gene>
<evidence type="ECO:0000256" key="7">
    <source>
        <dbReference type="ARBA" id="ARBA00023014"/>
    </source>
</evidence>
<dbReference type="HOGENOM" id="CLU_020364_1_0_2"/>
<keyword evidence="7" id="KW-0411">Iron-sulfur</keyword>
<dbReference type="GeneID" id="9750947"/>
<proteinExistence type="inferred from homology"/>
<dbReference type="Pfam" id="PF02730">
    <property type="entry name" value="AFOR_N"/>
    <property type="match status" value="1"/>
</dbReference>
<dbReference type="InterPro" id="IPR051919">
    <property type="entry name" value="W-dependent_AOR"/>
</dbReference>
<dbReference type="Pfam" id="PF01314">
    <property type="entry name" value="AFOR_C"/>
    <property type="match status" value="1"/>
</dbReference>
<keyword evidence="4" id="KW-0479">Metal-binding</keyword>
<evidence type="ECO:0000256" key="2">
    <source>
        <dbReference type="ARBA" id="ARBA00011032"/>
    </source>
</evidence>
<dbReference type="InterPro" id="IPR036503">
    <property type="entry name" value="Ald_Fedxn_OxRdtase_N_sf"/>
</dbReference>
<dbReference type="Gene3D" id="3.60.9.10">
    <property type="entry name" value="Aldehyde ferredoxin oxidoreductase, N-terminal domain"/>
    <property type="match status" value="1"/>
</dbReference>
<sequence>MFGWGGRILRIDLSRKKFIVQQLDPSLAQNYIGGRGFAVKTLWDELPPGIDPLSPLNKLILAVGPLTALPIPNSGKLLVAAKSPLTSGYGDGNVGTWLAVHMRKAGLDMIIIEGKAERPTYLYIENRGDEFRVDFNSAEDLWGLDTFTTEDKLKRVHGSDVGMVLIGPAGERLVRFATIVAQKGRSGGRPGMGAVMGSKNLKAVVMRGHGDIKVADPVLRKIGVDAIVATKSKPNYPFWMRQGTTSTVEWAQEASVLPTYNYTEGQFDEYEKIGGFSVERSKVMTRSCPQCVMACGHVVKDAEGELAELDYENIAMLGSNLGIGDLAKVAHLNRIADMMGMDTISLGSTLGFAMEASEKGLLKERIEWGDYKRAAEVAMDIALQRTKLGRLLGRGVRAASMELGPEATEFAMHVKGLEVSAYDCHAAPGMALAFSTSPIGAHHKDAWLISWEVQRGRFDYTREKVEKLIEMQDIRGGLFETIVTCRFPWVEVGLELDWYFRLFKAATGMDMNMEILSTINNRIYTLIRAFWIREYGHWDRAYDTPPAKWFKRPLSKGPLKGAKLDHDGYQRMLSWYYELRGWDERGIPRKDTLRRLGLEFVIPQLETKVNLN</sequence>
<dbReference type="Gene3D" id="1.10.599.10">
    <property type="entry name" value="Aldehyde Ferredoxin Oxidoreductase Protein, subunit A, domain 3"/>
    <property type="match status" value="1"/>
</dbReference>
<dbReference type="PANTHER" id="PTHR30038">
    <property type="entry name" value="ALDEHYDE FERREDOXIN OXIDOREDUCTASE"/>
    <property type="match status" value="1"/>
</dbReference>
<dbReference type="GO" id="GO:0009055">
    <property type="term" value="F:electron transfer activity"/>
    <property type="evidence" value="ECO:0007669"/>
    <property type="project" value="InterPro"/>
</dbReference>
<protein>
    <submittedName>
        <fullName evidence="10">Tungsten-dependent formaldehyde:ferredoxin oxidoreductase</fullName>
        <ecNumber evidence="10">1.2.7.5</ecNumber>
    </submittedName>
</protein>
<dbReference type="RefSeq" id="WP_013335175.1">
    <property type="nucleotide sequence ID" value="NC_014537.1"/>
</dbReference>
<reference evidence="11" key="2">
    <citation type="journal article" date="2010" name="Stand. Genomic Sci.">
        <title>Complete genome sequence of Vulcanisaeta distributa type strain (IC-017T).</title>
        <authorList>
            <person name="Mavromatis K."/>
            <person name="Sikorski J."/>
            <person name="Pabst E."/>
            <person name="Teshima H."/>
            <person name="Lapidus A."/>
            <person name="Lucas S."/>
            <person name="Nolan M."/>
            <person name="Glavina Del Rio T."/>
            <person name="Cheng J."/>
            <person name="Bruce D."/>
            <person name="Goodwin L."/>
            <person name="Pitluck S."/>
            <person name="Liolios K."/>
            <person name="Ivanova N."/>
            <person name="Mikhailova N."/>
            <person name="Pati A."/>
            <person name="Chen A."/>
            <person name="Palaniappan K."/>
            <person name="Land M."/>
            <person name="Hauser L."/>
            <person name="Chang Y."/>
            <person name="Jeffries C."/>
            <person name="Rohde M."/>
            <person name="Spring S."/>
            <person name="Goker M."/>
            <person name="Wirth R."/>
            <person name="Woyke T."/>
            <person name="Bristow J."/>
            <person name="Eisen J."/>
            <person name="Markowitz V."/>
            <person name="Hugenholtz P."/>
            <person name="Klenk H."/>
            <person name="Kyrpides N."/>
        </authorList>
    </citation>
    <scope>NUCLEOTIDE SEQUENCE [LARGE SCALE GENOMIC DNA]</scope>
    <source>
        <strain evidence="11">DSM 14429 / JCM 11212 / NBRC 100878 / IC-017</strain>
    </source>
</reference>
<evidence type="ECO:0000256" key="6">
    <source>
        <dbReference type="ARBA" id="ARBA00023004"/>
    </source>
</evidence>
<dbReference type="eggNOG" id="arCOG00707">
    <property type="taxonomic scope" value="Archaea"/>
</dbReference>
<dbReference type="InterPro" id="IPR001203">
    <property type="entry name" value="OxRdtase_Ald_Fedxn_C"/>
</dbReference>
<dbReference type="EC" id="1.2.7.5" evidence="10"/>
<dbReference type="Proteomes" id="UP000006681">
    <property type="component" value="Chromosome"/>
</dbReference>
<dbReference type="InterPro" id="IPR013984">
    <property type="entry name" value="Ald_Fedxn_OxRdtase_dom2"/>
</dbReference>
<dbReference type="InterPro" id="IPR036021">
    <property type="entry name" value="Tungsten_al_ferr_oxy-like_C"/>
</dbReference>
<dbReference type="SUPFAM" id="SSF48310">
    <property type="entry name" value="Aldehyde ferredoxin oxidoreductase, C-terminal domains"/>
    <property type="match status" value="1"/>
</dbReference>
<dbReference type="SMART" id="SM00790">
    <property type="entry name" value="AFOR_N"/>
    <property type="match status" value="1"/>
</dbReference>
<evidence type="ECO:0000256" key="3">
    <source>
        <dbReference type="ARBA" id="ARBA00022485"/>
    </source>
</evidence>
<keyword evidence="11" id="KW-1185">Reference proteome</keyword>
<evidence type="ECO:0000256" key="5">
    <source>
        <dbReference type="ARBA" id="ARBA00023002"/>
    </source>
</evidence>